<keyword evidence="3" id="KW-1185">Reference proteome</keyword>
<sequence>MMGWGSMSGGHFLGWEEKYAVALRLYKGAGITVKPDHDKVQGNTFHTPSGPPRRQFGVRVNEGGRREGESSIRVICWRFASIHTDERNPGSRRGFPVILTRWDDPGREVELERDVVIPRSRVSRTRMGDAWGRFPGTRCEKGNWANQEPLRGKAWQIWRAFIASTCSEIKSYRYGLDDWATEKQLDLLCRRAAGVFIYATAKVLV</sequence>
<gene>
    <name evidence="2" type="ORF">BJ322DRAFT_1018063</name>
</gene>
<reference evidence="2" key="2">
    <citation type="submission" date="2020-11" db="EMBL/GenBank/DDBJ databases">
        <authorList>
            <consortium name="DOE Joint Genome Institute"/>
            <person name="Kuo A."/>
            <person name="Miyauchi S."/>
            <person name="Kiss E."/>
            <person name="Drula E."/>
            <person name="Kohler A."/>
            <person name="Sanchez-Garcia M."/>
            <person name="Andreopoulos B."/>
            <person name="Barry K.W."/>
            <person name="Bonito G."/>
            <person name="Buee M."/>
            <person name="Carver A."/>
            <person name="Chen C."/>
            <person name="Cichocki N."/>
            <person name="Clum A."/>
            <person name="Culley D."/>
            <person name="Crous P.W."/>
            <person name="Fauchery L."/>
            <person name="Girlanda M."/>
            <person name="Hayes R."/>
            <person name="Keri Z."/>
            <person name="Labutti K."/>
            <person name="Lipzen A."/>
            <person name="Lombard V."/>
            <person name="Magnuson J."/>
            <person name="Maillard F."/>
            <person name="Morin E."/>
            <person name="Murat C."/>
            <person name="Nolan M."/>
            <person name="Ohm R."/>
            <person name="Pangilinan J."/>
            <person name="Pereira M."/>
            <person name="Perotto S."/>
            <person name="Peter M."/>
            <person name="Riley R."/>
            <person name="Sitrit Y."/>
            <person name="Stielow B."/>
            <person name="Szollosi G."/>
            <person name="Zifcakova L."/>
            <person name="Stursova M."/>
            <person name="Spatafora J.W."/>
            <person name="Tedersoo L."/>
            <person name="Vaario L.-M."/>
            <person name="Yamada A."/>
            <person name="Yan M."/>
            <person name="Wang P."/>
            <person name="Xu J."/>
            <person name="Bruns T."/>
            <person name="Baldrian P."/>
            <person name="Vilgalys R."/>
            <person name="Henrissat B."/>
            <person name="Grigoriev I.V."/>
            <person name="Hibbett D."/>
            <person name="Nagy L.G."/>
            <person name="Martin F.M."/>
        </authorList>
    </citation>
    <scope>NUCLEOTIDE SEQUENCE</scope>
    <source>
        <strain evidence="2">UH-Tt-Lm1</strain>
    </source>
</reference>
<comment type="caution">
    <text evidence="2">The sequence shown here is derived from an EMBL/GenBank/DDBJ whole genome shotgun (WGS) entry which is preliminary data.</text>
</comment>
<dbReference type="EMBL" id="WIUZ02000003">
    <property type="protein sequence ID" value="KAF9789399.1"/>
    <property type="molecule type" value="Genomic_DNA"/>
</dbReference>
<reference evidence="2" key="1">
    <citation type="journal article" date="2020" name="Nat. Commun.">
        <title>Large-scale genome sequencing of mycorrhizal fungi provides insights into the early evolution of symbiotic traits.</title>
        <authorList>
            <person name="Miyauchi S."/>
            <person name="Kiss E."/>
            <person name="Kuo A."/>
            <person name="Drula E."/>
            <person name="Kohler A."/>
            <person name="Sanchez-Garcia M."/>
            <person name="Morin E."/>
            <person name="Andreopoulos B."/>
            <person name="Barry K.W."/>
            <person name="Bonito G."/>
            <person name="Buee M."/>
            <person name="Carver A."/>
            <person name="Chen C."/>
            <person name="Cichocki N."/>
            <person name="Clum A."/>
            <person name="Culley D."/>
            <person name="Crous P.W."/>
            <person name="Fauchery L."/>
            <person name="Girlanda M."/>
            <person name="Hayes R.D."/>
            <person name="Keri Z."/>
            <person name="LaButti K."/>
            <person name="Lipzen A."/>
            <person name="Lombard V."/>
            <person name="Magnuson J."/>
            <person name="Maillard F."/>
            <person name="Murat C."/>
            <person name="Nolan M."/>
            <person name="Ohm R.A."/>
            <person name="Pangilinan J."/>
            <person name="Pereira M.F."/>
            <person name="Perotto S."/>
            <person name="Peter M."/>
            <person name="Pfister S."/>
            <person name="Riley R."/>
            <person name="Sitrit Y."/>
            <person name="Stielow J.B."/>
            <person name="Szollosi G."/>
            <person name="Zifcakova L."/>
            <person name="Stursova M."/>
            <person name="Spatafora J.W."/>
            <person name="Tedersoo L."/>
            <person name="Vaario L.M."/>
            <person name="Yamada A."/>
            <person name="Yan M."/>
            <person name="Wang P."/>
            <person name="Xu J."/>
            <person name="Bruns T."/>
            <person name="Baldrian P."/>
            <person name="Vilgalys R."/>
            <person name="Dunand C."/>
            <person name="Henrissat B."/>
            <person name="Grigoriev I.V."/>
            <person name="Hibbett D."/>
            <person name="Nagy L.G."/>
            <person name="Martin F.M."/>
        </authorList>
    </citation>
    <scope>NUCLEOTIDE SEQUENCE</scope>
    <source>
        <strain evidence="2">UH-Tt-Lm1</strain>
    </source>
</reference>
<evidence type="ECO:0000313" key="2">
    <source>
        <dbReference type="EMBL" id="KAF9789399.1"/>
    </source>
</evidence>
<evidence type="ECO:0000313" key="3">
    <source>
        <dbReference type="Proteomes" id="UP000736335"/>
    </source>
</evidence>
<evidence type="ECO:0000256" key="1">
    <source>
        <dbReference type="SAM" id="MobiDB-lite"/>
    </source>
</evidence>
<organism evidence="2 3">
    <name type="scientific">Thelephora terrestris</name>
    <dbReference type="NCBI Taxonomy" id="56493"/>
    <lineage>
        <taxon>Eukaryota</taxon>
        <taxon>Fungi</taxon>
        <taxon>Dikarya</taxon>
        <taxon>Basidiomycota</taxon>
        <taxon>Agaricomycotina</taxon>
        <taxon>Agaricomycetes</taxon>
        <taxon>Thelephorales</taxon>
        <taxon>Thelephoraceae</taxon>
        <taxon>Thelephora</taxon>
    </lineage>
</organism>
<accession>A0A9P6HNN5</accession>
<dbReference type="Proteomes" id="UP000736335">
    <property type="component" value="Unassembled WGS sequence"/>
</dbReference>
<protein>
    <submittedName>
        <fullName evidence="2">Uncharacterized protein</fullName>
    </submittedName>
</protein>
<dbReference type="AlphaFoldDB" id="A0A9P6HNN5"/>
<dbReference type="OrthoDB" id="2804352at2759"/>
<proteinExistence type="predicted"/>
<name>A0A9P6HNN5_9AGAM</name>
<feature type="region of interest" description="Disordered" evidence="1">
    <location>
        <begin position="42"/>
        <end position="64"/>
    </location>
</feature>